<protein>
    <submittedName>
        <fullName evidence="1">Cytochrome P450</fullName>
    </submittedName>
</protein>
<dbReference type="EMBL" id="MU274928">
    <property type="protein sequence ID" value="KAI0085811.1"/>
    <property type="molecule type" value="Genomic_DNA"/>
</dbReference>
<proteinExistence type="predicted"/>
<evidence type="ECO:0000313" key="1">
    <source>
        <dbReference type="EMBL" id="KAI0085811.1"/>
    </source>
</evidence>
<dbReference type="Proteomes" id="UP001055072">
    <property type="component" value="Unassembled WGS sequence"/>
</dbReference>
<keyword evidence="2" id="KW-1185">Reference proteome</keyword>
<evidence type="ECO:0000313" key="2">
    <source>
        <dbReference type="Proteomes" id="UP001055072"/>
    </source>
</evidence>
<sequence length="548" mass="62486">MASITSAVSVSILISLTIYAIYRRLIKFSVKHIRGPDPSFDITGNLRTFFYQSNVGDLDFKYVRDYGLVWRMNGPLGQDVLAVADPKALQYIFHKSGYNYPKSIESDVITKIFTGDSILNAHTGHSHARHRKVMNPAFSAPQLRSFLPQFRNSAAKLCRMWKDQILDEKPEGEVIPVNKWLARMTLDVIGETAFHFDFGALDNSKNEVSEAYDNLFADSQLHPRLWVVFFRASWRWLPRPLLNLVGYIPTREYKRFRRTKKVVDKVSTVLVDAATEEAKVVEIEKGKKDVMSVLVRANMSENPSFQLSKNEMTSQMATLTIAGHETTANTLTWMLWELAKHPKYQNHLREEIRQKREEVAERDGEGVDFKMEDLESMPFLQALLKEILRFHPIVYHLVRSAAKDDIIPLSEPLVTATGEIIEEIPIAKGQAFLISICAYNRIKSIWGEDADEFNPQRFIDGKVENTVKVGMYGNLMSFSAGMRGCIGWRFSLIEMQAILVALIENFEFSLPPTETEILRMPVGLMSPMVKNRLQEGVLMPLTVRALST</sequence>
<gene>
    <name evidence="1" type="ORF">BDY19DRAFT_895950</name>
</gene>
<name>A0ACB8TV47_9APHY</name>
<comment type="caution">
    <text evidence="1">The sequence shown here is derived from an EMBL/GenBank/DDBJ whole genome shotgun (WGS) entry which is preliminary data.</text>
</comment>
<organism evidence="1 2">
    <name type="scientific">Irpex rosettiformis</name>
    <dbReference type="NCBI Taxonomy" id="378272"/>
    <lineage>
        <taxon>Eukaryota</taxon>
        <taxon>Fungi</taxon>
        <taxon>Dikarya</taxon>
        <taxon>Basidiomycota</taxon>
        <taxon>Agaricomycotina</taxon>
        <taxon>Agaricomycetes</taxon>
        <taxon>Polyporales</taxon>
        <taxon>Irpicaceae</taxon>
        <taxon>Irpex</taxon>
    </lineage>
</organism>
<accession>A0ACB8TV47</accession>
<reference evidence="1" key="1">
    <citation type="journal article" date="2021" name="Environ. Microbiol.">
        <title>Gene family expansions and transcriptome signatures uncover fungal adaptations to wood decay.</title>
        <authorList>
            <person name="Hage H."/>
            <person name="Miyauchi S."/>
            <person name="Viragh M."/>
            <person name="Drula E."/>
            <person name="Min B."/>
            <person name="Chaduli D."/>
            <person name="Navarro D."/>
            <person name="Favel A."/>
            <person name="Norest M."/>
            <person name="Lesage-Meessen L."/>
            <person name="Balint B."/>
            <person name="Merenyi Z."/>
            <person name="de Eugenio L."/>
            <person name="Morin E."/>
            <person name="Martinez A.T."/>
            <person name="Baldrian P."/>
            <person name="Stursova M."/>
            <person name="Martinez M.J."/>
            <person name="Novotny C."/>
            <person name="Magnuson J.K."/>
            <person name="Spatafora J.W."/>
            <person name="Maurice S."/>
            <person name="Pangilinan J."/>
            <person name="Andreopoulos W."/>
            <person name="LaButti K."/>
            <person name="Hundley H."/>
            <person name="Na H."/>
            <person name="Kuo A."/>
            <person name="Barry K."/>
            <person name="Lipzen A."/>
            <person name="Henrissat B."/>
            <person name="Riley R."/>
            <person name="Ahrendt S."/>
            <person name="Nagy L.G."/>
            <person name="Grigoriev I.V."/>
            <person name="Martin F."/>
            <person name="Rosso M.N."/>
        </authorList>
    </citation>
    <scope>NUCLEOTIDE SEQUENCE</scope>
    <source>
        <strain evidence="1">CBS 384.51</strain>
    </source>
</reference>